<name>A0ABU1B4P3_9STRE</name>
<comment type="caution">
    <text evidence="1">The sequence shown here is derived from an EMBL/GenBank/DDBJ whole genome shotgun (WGS) entry which is preliminary data.</text>
</comment>
<dbReference type="PANTHER" id="PTHR39166:SF1">
    <property type="entry name" value="BLL1166 PROTEIN"/>
    <property type="match status" value="1"/>
</dbReference>
<organism evidence="1 2">
    <name type="scientific">Streptococcus ruminantium</name>
    <dbReference type="NCBI Taxonomy" id="1917441"/>
    <lineage>
        <taxon>Bacteria</taxon>
        <taxon>Bacillati</taxon>
        <taxon>Bacillota</taxon>
        <taxon>Bacilli</taxon>
        <taxon>Lactobacillales</taxon>
        <taxon>Streptococcaceae</taxon>
        <taxon>Streptococcus</taxon>
    </lineage>
</organism>
<dbReference type="RefSeq" id="WP_308938018.1">
    <property type="nucleotide sequence ID" value="NZ_JAVIBP010000015.1"/>
</dbReference>
<protein>
    <submittedName>
        <fullName evidence="1">Nucleotidyltransferase family protein</fullName>
    </submittedName>
</protein>
<dbReference type="Pfam" id="PF06042">
    <property type="entry name" value="NTP_transf_6"/>
    <property type="match status" value="1"/>
</dbReference>
<dbReference type="PANTHER" id="PTHR39166">
    <property type="entry name" value="BLL1166 PROTEIN"/>
    <property type="match status" value="1"/>
</dbReference>
<sequence>MIEEFKKSLQAAPDILAILEIIAELNLADCWLCAGTIRNFVWNQYSFDRDTDVDVVFFDEQISYEETLVLESHLRKNYPEYRWEVKNQVYMHIHSPNTPPYKSSKDAIEKFPERCTAIGLRLVEDGQLEVYSPFGVEDMYNYLVRPTPHFKIDPERMLLYRARMAKKKWSDKWPTLTIESI</sequence>
<evidence type="ECO:0000313" key="1">
    <source>
        <dbReference type="EMBL" id="MDQ8832709.1"/>
    </source>
</evidence>
<dbReference type="InterPro" id="IPR009267">
    <property type="entry name" value="NTP_transf_6"/>
</dbReference>
<proteinExistence type="predicted"/>
<dbReference type="EMBL" id="JAVIBX010000006">
    <property type="protein sequence ID" value="MDQ8832709.1"/>
    <property type="molecule type" value="Genomic_DNA"/>
</dbReference>
<dbReference type="Proteomes" id="UP001228446">
    <property type="component" value="Unassembled WGS sequence"/>
</dbReference>
<gene>
    <name evidence="1" type="ORF">RFF62_02650</name>
</gene>
<keyword evidence="2" id="KW-1185">Reference proteome</keyword>
<reference evidence="1 2" key="1">
    <citation type="submission" date="2023-08" db="EMBL/GenBank/DDBJ databases">
        <title>Streptococcus ruminantium-associated sheep mastitis outbreak detected in Italy is distinct from bovine isolates.</title>
        <authorList>
            <person name="Rosa M.N."/>
            <person name="Vezina B."/>
            <person name="Tola S."/>
        </authorList>
    </citation>
    <scope>NUCLEOTIDE SEQUENCE [LARGE SCALE GENOMIC DNA]</scope>
    <source>
        <strain evidence="1 2">OM6730</strain>
    </source>
</reference>
<accession>A0ABU1B4P3</accession>
<evidence type="ECO:0000313" key="2">
    <source>
        <dbReference type="Proteomes" id="UP001228446"/>
    </source>
</evidence>